<organism evidence="1 2">
    <name type="scientific">Polyangium mundeleinium</name>
    <dbReference type="NCBI Taxonomy" id="2995306"/>
    <lineage>
        <taxon>Bacteria</taxon>
        <taxon>Pseudomonadati</taxon>
        <taxon>Myxococcota</taxon>
        <taxon>Polyangia</taxon>
        <taxon>Polyangiales</taxon>
        <taxon>Polyangiaceae</taxon>
        <taxon>Polyangium</taxon>
    </lineage>
</organism>
<protein>
    <submittedName>
        <fullName evidence="1">Uncharacterized protein</fullName>
    </submittedName>
</protein>
<accession>A0ABT5EVE8</accession>
<reference evidence="1 2" key="1">
    <citation type="submission" date="2022-11" db="EMBL/GenBank/DDBJ databases">
        <title>Minimal conservation of predation-associated metabolite biosynthetic gene clusters underscores biosynthetic potential of Myxococcota including descriptions for ten novel species: Archangium lansinium sp. nov., Myxococcus landrumus sp. nov., Nannocystis bai.</title>
        <authorList>
            <person name="Ahearne A."/>
            <person name="Stevens C."/>
            <person name="Dowd S."/>
        </authorList>
    </citation>
    <scope>NUCLEOTIDE SEQUENCE [LARGE SCALE GENOMIC DNA]</scope>
    <source>
        <strain evidence="1 2">RJM3</strain>
    </source>
</reference>
<sequence length="45" mass="4906">MTGMKAVARFIDDTLKNGTNDDKAALEELKAGAARSDGRCSCWWT</sequence>
<comment type="caution">
    <text evidence="1">The sequence shown here is derived from an EMBL/GenBank/DDBJ whole genome shotgun (WGS) entry which is preliminary data.</text>
</comment>
<dbReference type="RefSeq" id="WP_271923701.1">
    <property type="nucleotide sequence ID" value="NZ_JAQNDO010000001.1"/>
</dbReference>
<dbReference type="Proteomes" id="UP001221411">
    <property type="component" value="Unassembled WGS sequence"/>
</dbReference>
<proteinExistence type="predicted"/>
<evidence type="ECO:0000313" key="2">
    <source>
        <dbReference type="Proteomes" id="UP001221411"/>
    </source>
</evidence>
<dbReference type="EMBL" id="JAQNDO010000001">
    <property type="protein sequence ID" value="MDC0745805.1"/>
    <property type="molecule type" value="Genomic_DNA"/>
</dbReference>
<keyword evidence="2" id="KW-1185">Reference proteome</keyword>
<name>A0ABT5EVE8_9BACT</name>
<evidence type="ECO:0000313" key="1">
    <source>
        <dbReference type="EMBL" id="MDC0745805.1"/>
    </source>
</evidence>
<gene>
    <name evidence="1" type="ORF">POL67_31030</name>
</gene>